<keyword evidence="2" id="KW-1185">Reference proteome</keyword>
<dbReference type="OrthoDB" id="10569968at2759"/>
<gene>
    <name evidence="1" type="ORF">RHSIM_Rhsim12G0186300</name>
</gene>
<dbReference type="AlphaFoldDB" id="A0A834L9J9"/>
<accession>A0A834L9J9</accession>
<name>A0A834L9J9_RHOSS</name>
<dbReference type="Proteomes" id="UP000626092">
    <property type="component" value="Unassembled WGS sequence"/>
</dbReference>
<dbReference type="EMBL" id="WJXA01000012">
    <property type="protein sequence ID" value="KAF7124968.1"/>
    <property type="molecule type" value="Genomic_DNA"/>
</dbReference>
<proteinExistence type="predicted"/>
<reference evidence="1" key="1">
    <citation type="submission" date="2019-11" db="EMBL/GenBank/DDBJ databases">
        <authorList>
            <person name="Liu Y."/>
            <person name="Hou J."/>
            <person name="Li T.-Q."/>
            <person name="Guan C.-H."/>
            <person name="Wu X."/>
            <person name="Wu H.-Z."/>
            <person name="Ling F."/>
            <person name="Zhang R."/>
            <person name="Shi X.-G."/>
            <person name="Ren J.-P."/>
            <person name="Chen E.-F."/>
            <person name="Sun J.-M."/>
        </authorList>
    </citation>
    <scope>NUCLEOTIDE SEQUENCE</scope>
    <source>
        <strain evidence="1">Adult_tree_wgs_1</strain>
        <tissue evidence="1">Leaves</tissue>
    </source>
</reference>
<sequence>MLCTPALNVTTAKVGKLEIMVAVLCIQWFKNLIRITKDGSQLLSWLYLRKRAIQFMRLLGHQILAVNIVPYEVITTGTHKQIAIWHLGLNPNLDGKLSTEKFTLLSGLEELS</sequence>
<evidence type="ECO:0000313" key="2">
    <source>
        <dbReference type="Proteomes" id="UP000626092"/>
    </source>
</evidence>
<protein>
    <submittedName>
        <fullName evidence="1">Uncharacterized protein</fullName>
    </submittedName>
</protein>
<evidence type="ECO:0000313" key="1">
    <source>
        <dbReference type="EMBL" id="KAF7124968.1"/>
    </source>
</evidence>
<comment type="caution">
    <text evidence="1">The sequence shown here is derived from an EMBL/GenBank/DDBJ whole genome shotgun (WGS) entry which is preliminary data.</text>
</comment>
<organism evidence="1 2">
    <name type="scientific">Rhododendron simsii</name>
    <name type="common">Sims's rhododendron</name>
    <dbReference type="NCBI Taxonomy" id="118357"/>
    <lineage>
        <taxon>Eukaryota</taxon>
        <taxon>Viridiplantae</taxon>
        <taxon>Streptophyta</taxon>
        <taxon>Embryophyta</taxon>
        <taxon>Tracheophyta</taxon>
        <taxon>Spermatophyta</taxon>
        <taxon>Magnoliopsida</taxon>
        <taxon>eudicotyledons</taxon>
        <taxon>Gunneridae</taxon>
        <taxon>Pentapetalae</taxon>
        <taxon>asterids</taxon>
        <taxon>Ericales</taxon>
        <taxon>Ericaceae</taxon>
        <taxon>Ericoideae</taxon>
        <taxon>Rhodoreae</taxon>
        <taxon>Rhododendron</taxon>
    </lineage>
</organism>